<accession>A0A0B1RNZ3</accession>
<protein>
    <submittedName>
        <fullName evidence="2">Uncharacterized protein</fullName>
    </submittedName>
</protein>
<gene>
    <name evidence="2" type="ORF">OESDEN_25631</name>
</gene>
<proteinExistence type="predicted"/>
<dbReference type="EMBL" id="KN613417">
    <property type="protein sequence ID" value="KHJ74753.1"/>
    <property type="molecule type" value="Genomic_DNA"/>
</dbReference>
<reference evidence="2 3" key="1">
    <citation type="submission" date="2014-03" db="EMBL/GenBank/DDBJ databases">
        <title>Draft genome of the hookworm Oesophagostomum dentatum.</title>
        <authorList>
            <person name="Mitreva M."/>
        </authorList>
    </citation>
    <scope>NUCLEOTIDE SEQUENCE [LARGE SCALE GENOMIC DNA]</scope>
    <source>
        <strain evidence="2 3">OD-Hann</strain>
    </source>
</reference>
<keyword evidence="3" id="KW-1185">Reference proteome</keyword>
<organism evidence="2 3">
    <name type="scientific">Oesophagostomum dentatum</name>
    <name type="common">Nodular worm</name>
    <dbReference type="NCBI Taxonomy" id="61180"/>
    <lineage>
        <taxon>Eukaryota</taxon>
        <taxon>Metazoa</taxon>
        <taxon>Ecdysozoa</taxon>
        <taxon>Nematoda</taxon>
        <taxon>Chromadorea</taxon>
        <taxon>Rhabditida</taxon>
        <taxon>Rhabditina</taxon>
        <taxon>Rhabditomorpha</taxon>
        <taxon>Strongyloidea</taxon>
        <taxon>Strongylidae</taxon>
        <taxon>Oesophagostomum</taxon>
    </lineage>
</organism>
<evidence type="ECO:0000256" key="1">
    <source>
        <dbReference type="SAM" id="MobiDB-lite"/>
    </source>
</evidence>
<dbReference type="Proteomes" id="UP000053660">
    <property type="component" value="Unassembled WGS sequence"/>
</dbReference>
<name>A0A0B1RNZ3_OESDE</name>
<evidence type="ECO:0000313" key="2">
    <source>
        <dbReference type="EMBL" id="KHJ74753.1"/>
    </source>
</evidence>
<evidence type="ECO:0000313" key="3">
    <source>
        <dbReference type="Proteomes" id="UP000053660"/>
    </source>
</evidence>
<dbReference type="AlphaFoldDB" id="A0A0B1RNZ3"/>
<feature type="region of interest" description="Disordered" evidence="1">
    <location>
        <begin position="24"/>
        <end position="86"/>
    </location>
</feature>
<sequence>MLNLGPSIEFLPFCTFLLPLCKRTSSHRRPRRDAPVAGDVSTAPSPHRNHRDSAASGAAERLPTRPHLAPASTSPLLVDGRVGRPK</sequence>